<name>N1PFJ7_DOTSN</name>
<dbReference type="eggNOG" id="ENOG502QZXK">
    <property type="taxonomic scope" value="Eukaryota"/>
</dbReference>
<organism evidence="2 3">
    <name type="scientific">Dothistroma septosporum (strain NZE10 / CBS 128990)</name>
    <name type="common">Red band needle blight fungus</name>
    <name type="synonym">Mycosphaerella pini</name>
    <dbReference type="NCBI Taxonomy" id="675120"/>
    <lineage>
        <taxon>Eukaryota</taxon>
        <taxon>Fungi</taxon>
        <taxon>Dikarya</taxon>
        <taxon>Ascomycota</taxon>
        <taxon>Pezizomycotina</taxon>
        <taxon>Dothideomycetes</taxon>
        <taxon>Dothideomycetidae</taxon>
        <taxon>Mycosphaerellales</taxon>
        <taxon>Mycosphaerellaceae</taxon>
        <taxon>Dothistroma</taxon>
    </lineage>
</organism>
<proteinExistence type="predicted"/>
<dbReference type="AlphaFoldDB" id="N1PFJ7"/>
<feature type="compositionally biased region" description="Pro residues" evidence="1">
    <location>
        <begin position="309"/>
        <end position="318"/>
    </location>
</feature>
<gene>
    <name evidence="2" type="ORF">DOTSEDRAFT_36792</name>
</gene>
<evidence type="ECO:0000313" key="2">
    <source>
        <dbReference type="EMBL" id="EME41383.1"/>
    </source>
</evidence>
<evidence type="ECO:0000313" key="3">
    <source>
        <dbReference type="Proteomes" id="UP000016933"/>
    </source>
</evidence>
<dbReference type="OMA" id="HIERNPL"/>
<feature type="compositionally biased region" description="Acidic residues" evidence="1">
    <location>
        <begin position="253"/>
        <end position="276"/>
    </location>
</feature>
<protein>
    <submittedName>
        <fullName evidence="2">Uncharacterized protein</fullName>
    </submittedName>
</protein>
<reference evidence="3" key="1">
    <citation type="journal article" date="2012" name="PLoS Genet.">
        <title>The genomes of the fungal plant pathogens Cladosporium fulvum and Dothistroma septosporum reveal adaptation to different hosts and lifestyles but also signatures of common ancestry.</title>
        <authorList>
            <person name="de Wit P.J.G.M."/>
            <person name="van der Burgt A."/>
            <person name="Oekmen B."/>
            <person name="Stergiopoulos I."/>
            <person name="Abd-Elsalam K.A."/>
            <person name="Aerts A.L."/>
            <person name="Bahkali A.H."/>
            <person name="Beenen H.G."/>
            <person name="Chettri P."/>
            <person name="Cox M.P."/>
            <person name="Datema E."/>
            <person name="de Vries R.P."/>
            <person name="Dhillon B."/>
            <person name="Ganley A.R."/>
            <person name="Griffiths S.A."/>
            <person name="Guo Y."/>
            <person name="Hamelin R.C."/>
            <person name="Henrissat B."/>
            <person name="Kabir M.S."/>
            <person name="Jashni M.K."/>
            <person name="Kema G."/>
            <person name="Klaubauf S."/>
            <person name="Lapidus A."/>
            <person name="Levasseur A."/>
            <person name="Lindquist E."/>
            <person name="Mehrabi R."/>
            <person name="Ohm R.A."/>
            <person name="Owen T.J."/>
            <person name="Salamov A."/>
            <person name="Schwelm A."/>
            <person name="Schijlen E."/>
            <person name="Sun H."/>
            <person name="van den Burg H.A."/>
            <person name="van Ham R.C.H.J."/>
            <person name="Zhang S."/>
            <person name="Goodwin S.B."/>
            <person name="Grigoriev I.V."/>
            <person name="Collemare J."/>
            <person name="Bradshaw R.E."/>
        </authorList>
    </citation>
    <scope>NUCLEOTIDE SEQUENCE [LARGE SCALE GENOMIC DNA]</scope>
    <source>
        <strain evidence="3">NZE10 / CBS 128990</strain>
    </source>
</reference>
<keyword evidence="3" id="KW-1185">Reference proteome</keyword>
<dbReference type="Proteomes" id="UP000016933">
    <property type="component" value="Unassembled WGS sequence"/>
</dbReference>
<feature type="region of interest" description="Disordered" evidence="1">
    <location>
        <begin position="253"/>
        <end position="333"/>
    </location>
</feature>
<accession>N1PFJ7</accession>
<dbReference type="EMBL" id="KB446542">
    <property type="protein sequence ID" value="EME41383.1"/>
    <property type="molecule type" value="Genomic_DNA"/>
</dbReference>
<dbReference type="STRING" id="675120.N1PFJ7"/>
<reference evidence="2 3" key="2">
    <citation type="journal article" date="2012" name="PLoS Pathog.">
        <title>Diverse lifestyles and strategies of plant pathogenesis encoded in the genomes of eighteen Dothideomycetes fungi.</title>
        <authorList>
            <person name="Ohm R.A."/>
            <person name="Feau N."/>
            <person name="Henrissat B."/>
            <person name="Schoch C.L."/>
            <person name="Horwitz B.A."/>
            <person name="Barry K.W."/>
            <person name="Condon B.J."/>
            <person name="Copeland A.C."/>
            <person name="Dhillon B."/>
            <person name="Glaser F."/>
            <person name="Hesse C.N."/>
            <person name="Kosti I."/>
            <person name="LaButti K."/>
            <person name="Lindquist E.A."/>
            <person name="Lucas S."/>
            <person name="Salamov A.A."/>
            <person name="Bradshaw R.E."/>
            <person name="Ciuffetti L."/>
            <person name="Hamelin R.C."/>
            <person name="Kema G.H.J."/>
            <person name="Lawrence C."/>
            <person name="Scott J.A."/>
            <person name="Spatafora J.W."/>
            <person name="Turgeon B.G."/>
            <person name="de Wit P.J.G.M."/>
            <person name="Zhong S."/>
            <person name="Goodwin S.B."/>
            <person name="Grigoriev I.V."/>
        </authorList>
    </citation>
    <scope>NUCLEOTIDE SEQUENCE [LARGE SCALE GENOMIC DNA]</scope>
    <source>
        <strain evidence="3">NZE10 / CBS 128990</strain>
    </source>
</reference>
<feature type="compositionally biased region" description="Basic residues" evidence="1">
    <location>
        <begin position="321"/>
        <end position="333"/>
    </location>
</feature>
<dbReference type="OrthoDB" id="10563610at2759"/>
<sequence length="333" mass="37439">MALVLAFGCRQEFCGKSANGKYPPFHQSIASVSHIERNPLKRQSHSARPLGVTRMHFLPCVLFASFASAGVAGGRKSVDRPRWSGTRRSREEVLAGFKYHEHAVRHADAVHRPAWFRRDPVTYQALENVKYYADKVAREAQTALSAGAPSKADPRQTGAYWHSKEALASTEAWTSINEILDQAVSGLRSRRAVVAEAVQTRTNEAIEHAKSQAEQYAEMTKRDLEAYGPAKEVKLHQPRVLVYDRYDNLVEDEEVDQEEDHSDDLDPESFDSDDTNIDQRDLEQTDDEDFEMLEIQHAEGEYPTAATIQPPPAEPQPAPVQKKHGHGAAHRRH</sequence>
<evidence type="ECO:0000256" key="1">
    <source>
        <dbReference type="SAM" id="MobiDB-lite"/>
    </source>
</evidence>
<dbReference type="HOGENOM" id="CLU_834258_0_0_1"/>